<dbReference type="EMBL" id="JARJCM010000040">
    <property type="protein sequence ID" value="KAJ7036993.1"/>
    <property type="molecule type" value="Genomic_DNA"/>
</dbReference>
<evidence type="ECO:0000313" key="1">
    <source>
        <dbReference type="EMBL" id="KAJ7036993.1"/>
    </source>
</evidence>
<dbReference type="Proteomes" id="UP001218188">
    <property type="component" value="Unassembled WGS sequence"/>
</dbReference>
<reference evidence="1" key="1">
    <citation type="submission" date="2023-03" db="EMBL/GenBank/DDBJ databases">
        <title>Massive genome expansion in bonnet fungi (Mycena s.s.) driven by repeated elements and novel gene families across ecological guilds.</title>
        <authorList>
            <consortium name="Lawrence Berkeley National Laboratory"/>
            <person name="Harder C.B."/>
            <person name="Miyauchi S."/>
            <person name="Viragh M."/>
            <person name="Kuo A."/>
            <person name="Thoen E."/>
            <person name="Andreopoulos B."/>
            <person name="Lu D."/>
            <person name="Skrede I."/>
            <person name="Drula E."/>
            <person name="Henrissat B."/>
            <person name="Morin E."/>
            <person name="Kohler A."/>
            <person name="Barry K."/>
            <person name="LaButti K."/>
            <person name="Morin E."/>
            <person name="Salamov A."/>
            <person name="Lipzen A."/>
            <person name="Mereny Z."/>
            <person name="Hegedus B."/>
            <person name="Baldrian P."/>
            <person name="Stursova M."/>
            <person name="Weitz H."/>
            <person name="Taylor A."/>
            <person name="Grigoriev I.V."/>
            <person name="Nagy L.G."/>
            <person name="Martin F."/>
            <person name="Kauserud H."/>
        </authorList>
    </citation>
    <scope>NUCLEOTIDE SEQUENCE</scope>
    <source>
        <strain evidence="1">CBHHK200</strain>
    </source>
</reference>
<organism evidence="1 2">
    <name type="scientific">Mycena alexandri</name>
    <dbReference type="NCBI Taxonomy" id="1745969"/>
    <lineage>
        <taxon>Eukaryota</taxon>
        <taxon>Fungi</taxon>
        <taxon>Dikarya</taxon>
        <taxon>Basidiomycota</taxon>
        <taxon>Agaricomycotina</taxon>
        <taxon>Agaricomycetes</taxon>
        <taxon>Agaricomycetidae</taxon>
        <taxon>Agaricales</taxon>
        <taxon>Marasmiineae</taxon>
        <taxon>Mycenaceae</taxon>
        <taxon>Mycena</taxon>
    </lineage>
</organism>
<gene>
    <name evidence="1" type="ORF">C8F04DRAFT_1257536</name>
</gene>
<dbReference type="AlphaFoldDB" id="A0AAD6T325"/>
<comment type="caution">
    <text evidence="1">The sequence shown here is derived from an EMBL/GenBank/DDBJ whole genome shotgun (WGS) entry which is preliminary data.</text>
</comment>
<evidence type="ECO:0000313" key="2">
    <source>
        <dbReference type="Proteomes" id="UP001218188"/>
    </source>
</evidence>
<name>A0AAD6T325_9AGAR</name>
<proteinExistence type="predicted"/>
<protein>
    <submittedName>
        <fullName evidence="1">Uncharacterized protein</fullName>
    </submittedName>
</protein>
<accession>A0AAD6T325</accession>
<keyword evidence="2" id="KW-1185">Reference proteome</keyword>
<sequence>MPGAATRTVFKTLTFQPGTFHLCHRSPHRHISNLVRGRLPLHVSLSALTATATLMPGPATRTVFKTLTFQPGTFHLCHRSNEWENVQILLRTLHTLWVETYFRIYFSTSPANTKP</sequence>